<evidence type="ECO:0000313" key="3">
    <source>
        <dbReference type="Proteomes" id="UP000065822"/>
    </source>
</evidence>
<dbReference type="NCBIfam" id="TIGR01484">
    <property type="entry name" value="HAD-SF-IIB"/>
    <property type="match status" value="1"/>
</dbReference>
<name>A0AAX2GYM6_9FLAO</name>
<dbReference type="Proteomes" id="UP000215539">
    <property type="component" value="Chromosome 1"/>
</dbReference>
<dbReference type="Gene3D" id="3.30.1240.10">
    <property type="match status" value="1"/>
</dbReference>
<reference evidence="2 4" key="2">
    <citation type="submission" date="2017-06" db="EMBL/GenBank/DDBJ databases">
        <authorList>
            <consortium name="Pathogen Informatics"/>
        </authorList>
    </citation>
    <scope>NUCLEOTIDE SEQUENCE [LARGE SCALE GENOMIC DNA]</scope>
    <source>
        <strain evidence="2 4">NCTC12947</strain>
    </source>
</reference>
<dbReference type="AlphaFoldDB" id="A0AAX2GYM6"/>
<proteinExistence type="predicted"/>
<dbReference type="EMBL" id="CP014227">
    <property type="protein sequence ID" value="AMD84977.1"/>
    <property type="molecule type" value="Genomic_DNA"/>
</dbReference>
<organism evidence="2 4">
    <name type="scientific">Capnocytophaga haemolytica</name>
    <dbReference type="NCBI Taxonomy" id="45243"/>
    <lineage>
        <taxon>Bacteria</taxon>
        <taxon>Pseudomonadati</taxon>
        <taxon>Bacteroidota</taxon>
        <taxon>Flavobacteriia</taxon>
        <taxon>Flavobacteriales</taxon>
        <taxon>Flavobacteriaceae</taxon>
        <taxon>Capnocytophaga</taxon>
    </lineage>
</organism>
<dbReference type="InterPro" id="IPR023214">
    <property type="entry name" value="HAD_sf"/>
</dbReference>
<dbReference type="GO" id="GO:0005829">
    <property type="term" value="C:cytosol"/>
    <property type="evidence" value="ECO:0007669"/>
    <property type="project" value="TreeGrafter"/>
</dbReference>
<dbReference type="NCBIfam" id="TIGR00099">
    <property type="entry name" value="Cof-subfamily"/>
    <property type="match status" value="1"/>
</dbReference>
<dbReference type="InterPro" id="IPR006379">
    <property type="entry name" value="HAD-SF_hydro_IIB"/>
</dbReference>
<dbReference type="Proteomes" id="UP000065822">
    <property type="component" value="Chromosome"/>
</dbReference>
<dbReference type="EC" id="3.1.3.23" evidence="2"/>
<dbReference type="SFLD" id="SFLDS00003">
    <property type="entry name" value="Haloacid_Dehalogenase"/>
    <property type="match status" value="1"/>
</dbReference>
<dbReference type="InterPro" id="IPR000150">
    <property type="entry name" value="Cof"/>
</dbReference>
<keyword evidence="2" id="KW-0378">Hydrolase</keyword>
<dbReference type="InterPro" id="IPR036412">
    <property type="entry name" value="HAD-like_sf"/>
</dbReference>
<dbReference type="PANTHER" id="PTHR10000">
    <property type="entry name" value="PHOSPHOSERINE PHOSPHATASE"/>
    <property type="match status" value="1"/>
</dbReference>
<evidence type="ECO:0000313" key="4">
    <source>
        <dbReference type="Proteomes" id="UP000215539"/>
    </source>
</evidence>
<dbReference type="Gene3D" id="3.40.50.1000">
    <property type="entry name" value="HAD superfamily/HAD-like"/>
    <property type="match status" value="1"/>
</dbReference>
<dbReference type="KEGG" id="chg:AXF12_05255"/>
<evidence type="ECO:0000313" key="2">
    <source>
        <dbReference type="EMBL" id="SNV06012.1"/>
    </source>
</evidence>
<sequence length="262" mass="29526">MIKLIVSDIDGTLVTNSKEVPARFWSTYEQMREKGIVFCAASGRQIQSLHQIFAPIKEEIAYAPDNGASLIYKGETLYENPLTLASVMPLLKACDGIEGIGVALCCKGNAYIKSDSDFIFHEIARHYPAHTKVNDFSTIQDTIFKITICDERISRLNSYPRLKDFYREFNIVVSGEIWLDITKSDVHKGNAIHCLQRVLGISPEETVVFGDHLNDVEMITAAQYSYAMKNAQEELKQYANFVTEYDNNNEGVVRAILKLLAN</sequence>
<dbReference type="PROSITE" id="PS01228">
    <property type="entry name" value="COF_1"/>
    <property type="match status" value="1"/>
</dbReference>
<dbReference type="PANTHER" id="PTHR10000:SF53">
    <property type="entry name" value="5-AMINO-6-(5-PHOSPHO-D-RIBITYLAMINO)URACIL PHOSPHATASE YBJI-RELATED"/>
    <property type="match status" value="1"/>
</dbReference>
<dbReference type="SFLD" id="SFLDG01140">
    <property type="entry name" value="C2.B:_Phosphomannomutase_and_P"/>
    <property type="match status" value="1"/>
</dbReference>
<keyword evidence="3" id="KW-1185">Reference proteome</keyword>
<dbReference type="GO" id="GO:0000287">
    <property type="term" value="F:magnesium ion binding"/>
    <property type="evidence" value="ECO:0007669"/>
    <property type="project" value="TreeGrafter"/>
</dbReference>
<evidence type="ECO:0000313" key="1">
    <source>
        <dbReference type="EMBL" id="AMD84977.1"/>
    </source>
</evidence>
<dbReference type="SUPFAM" id="SSF56784">
    <property type="entry name" value="HAD-like"/>
    <property type="match status" value="1"/>
</dbReference>
<reference evidence="1 3" key="1">
    <citation type="submission" date="2016-02" db="EMBL/GenBank/DDBJ databases">
        <authorList>
            <person name="Holder M.E."/>
            <person name="Ajami N.J."/>
            <person name="Petrosino J.F."/>
        </authorList>
    </citation>
    <scope>NUCLEOTIDE SEQUENCE [LARGE SCALE GENOMIC DNA]</scope>
    <source>
        <strain evidence="1 3">CCUG 32990</strain>
    </source>
</reference>
<dbReference type="EMBL" id="LT906449">
    <property type="protein sequence ID" value="SNV06012.1"/>
    <property type="molecule type" value="Genomic_DNA"/>
</dbReference>
<protein>
    <submittedName>
        <fullName evidence="1">Haloacid dehalogenase</fullName>
    </submittedName>
    <submittedName>
        <fullName evidence="2">Sugar phosphatase SupH</fullName>
        <ecNumber evidence="2">3.1.3.23</ecNumber>
    </submittedName>
</protein>
<dbReference type="RefSeq" id="WP_066428963.1">
    <property type="nucleotide sequence ID" value="NZ_CP014227.1"/>
</dbReference>
<gene>
    <name evidence="2" type="primary">supH</name>
    <name evidence="1" type="ORF">AXF12_05255</name>
    <name evidence="2" type="ORF">SAMEA44541418_00674</name>
</gene>
<dbReference type="GO" id="GO:0050308">
    <property type="term" value="F:sugar-phosphatase activity"/>
    <property type="evidence" value="ECO:0007669"/>
    <property type="project" value="UniProtKB-EC"/>
</dbReference>
<dbReference type="Pfam" id="PF08282">
    <property type="entry name" value="Hydrolase_3"/>
    <property type="match status" value="1"/>
</dbReference>
<accession>A0AAX2GYM6</accession>